<proteinExistence type="predicted"/>
<keyword evidence="2" id="KW-1185">Reference proteome</keyword>
<reference evidence="1 2" key="1">
    <citation type="journal article" date="2022" name="Nat. Plants">
        <title>Genomes of leafy and leafless Platanthera orchids illuminate the evolution of mycoheterotrophy.</title>
        <authorList>
            <person name="Li M.H."/>
            <person name="Liu K.W."/>
            <person name="Li Z."/>
            <person name="Lu H.C."/>
            <person name="Ye Q.L."/>
            <person name="Zhang D."/>
            <person name="Wang J.Y."/>
            <person name="Li Y.F."/>
            <person name="Zhong Z.M."/>
            <person name="Liu X."/>
            <person name="Yu X."/>
            <person name="Liu D.K."/>
            <person name="Tu X.D."/>
            <person name="Liu B."/>
            <person name="Hao Y."/>
            <person name="Liao X.Y."/>
            <person name="Jiang Y.T."/>
            <person name="Sun W.H."/>
            <person name="Chen J."/>
            <person name="Chen Y.Q."/>
            <person name="Ai Y."/>
            <person name="Zhai J.W."/>
            <person name="Wu S.S."/>
            <person name="Zhou Z."/>
            <person name="Hsiao Y.Y."/>
            <person name="Wu W.L."/>
            <person name="Chen Y.Y."/>
            <person name="Lin Y.F."/>
            <person name="Hsu J.L."/>
            <person name="Li C.Y."/>
            <person name="Wang Z.W."/>
            <person name="Zhao X."/>
            <person name="Zhong W.Y."/>
            <person name="Ma X.K."/>
            <person name="Ma L."/>
            <person name="Huang J."/>
            <person name="Chen G.Z."/>
            <person name="Huang M.Z."/>
            <person name="Huang L."/>
            <person name="Peng D.H."/>
            <person name="Luo Y.B."/>
            <person name="Zou S.Q."/>
            <person name="Chen S.P."/>
            <person name="Lan S."/>
            <person name="Tsai W.C."/>
            <person name="Van de Peer Y."/>
            <person name="Liu Z.J."/>
        </authorList>
    </citation>
    <scope>NUCLEOTIDE SEQUENCE [LARGE SCALE GENOMIC DNA]</scope>
    <source>
        <strain evidence="1">Lor288</strain>
    </source>
</reference>
<accession>A0ABR2LVL2</accession>
<gene>
    <name evidence="1" type="ORF">KSP40_PGU003970</name>
</gene>
<comment type="caution">
    <text evidence="1">The sequence shown here is derived from an EMBL/GenBank/DDBJ whole genome shotgun (WGS) entry which is preliminary data.</text>
</comment>
<evidence type="ECO:0000313" key="2">
    <source>
        <dbReference type="Proteomes" id="UP001412067"/>
    </source>
</evidence>
<name>A0ABR2LVL2_9ASPA</name>
<organism evidence="1 2">
    <name type="scientific">Platanthera guangdongensis</name>
    <dbReference type="NCBI Taxonomy" id="2320717"/>
    <lineage>
        <taxon>Eukaryota</taxon>
        <taxon>Viridiplantae</taxon>
        <taxon>Streptophyta</taxon>
        <taxon>Embryophyta</taxon>
        <taxon>Tracheophyta</taxon>
        <taxon>Spermatophyta</taxon>
        <taxon>Magnoliopsida</taxon>
        <taxon>Liliopsida</taxon>
        <taxon>Asparagales</taxon>
        <taxon>Orchidaceae</taxon>
        <taxon>Orchidoideae</taxon>
        <taxon>Orchideae</taxon>
        <taxon>Orchidinae</taxon>
        <taxon>Platanthera</taxon>
    </lineage>
</organism>
<sequence length="155" mass="17633">MDSSEDSFPLHGIGSSLKDLHGRPTIRWHPSGMCVQVSIALPYWGSEKITRHATAVGASMYDKRNLNALRKVDREDLSCLVAQVSTRSFVTNHFMGFAYKRLLKDYSQLEDLVADKDMEIARLKEKKMVRYYLMFLRLPFLKSCGLTVIPFAANA</sequence>
<evidence type="ECO:0000313" key="1">
    <source>
        <dbReference type="EMBL" id="KAK8952739.1"/>
    </source>
</evidence>
<dbReference type="Proteomes" id="UP001412067">
    <property type="component" value="Unassembled WGS sequence"/>
</dbReference>
<protein>
    <submittedName>
        <fullName evidence="1">Uncharacterized protein</fullName>
    </submittedName>
</protein>
<dbReference type="EMBL" id="JBBWWR010000014">
    <property type="protein sequence ID" value="KAK8952739.1"/>
    <property type="molecule type" value="Genomic_DNA"/>
</dbReference>